<evidence type="ECO:0000313" key="2">
    <source>
        <dbReference type="EMBL" id="EQD78882.1"/>
    </source>
</evidence>
<evidence type="ECO:0000259" key="1">
    <source>
        <dbReference type="Pfam" id="PF01037"/>
    </source>
</evidence>
<feature type="domain" description="Transcription regulator AsnC/Lrp ligand binding" evidence="1">
    <location>
        <begin position="34"/>
        <end position="76"/>
    </location>
</feature>
<organism evidence="2">
    <name type="scientific">mine drainage metagenome</name>
    <dbReference type="NCBI Taxonomy" id="410659"/>
    <lineage>
        <taxon>unclassified sequences</taxon>
        <taxon>metagenomes</taxon>
        <taxon>ecological metagenomes</taxon>
    </lineage>
</organism>
<name>T1C9J4_9ZZZZ</name>
<dbReference type="Gene3D" id="3.30.70.920">
    <property type="match status" value="1"/>
</dbReference>
<dbReference type="AlphaFoldDB" id="T1C9J4"/>
<dbReference type="SUPFAM" id="SSF54909">
    <property type="entry name" value="Dimeric alpha+beta barrel"/>
    <property type="match status" value="1"/>
</dbReference>
<dbReference type="Pfam" id="PF01037">
    <property type="entry name" value="AsnC_trans_reg"/>
    <property type="match status" value="1"/>
</dbReference>
<comment type="caution">
    <text evidence="2">The sequence shown here is derived from an EMBL/GenBank/DDBJ whole genome shotgun (WGS) entry which is preliminary data.</text>
</comment>
<reference evidence="2" key="2">
    <citation type="journal article" date="2014" name="ISME J.">
        <title>Microbial stratification in low pH oxic and suboxic macroscopic growths along an acid mine drainage.</title>
        <authorList>
            <person name="Mendez-Garcia C."/>
            <person name="Mesa V."/>
            <person name="Sprenger R.R."/>
            <person name="Richter M."/>
            <person name="Diez M.S."/>
            <person name="Solano J."/>
            <person name="Bargiela R."/>
            <person name="Golyshina O.V."/>
            <person name="Manteca A."/>
            <person name="Ramos J.L."/>
            <person name="Gallego J.R."/>
            <person name="Llorente I."/>
            <person name="Martins Dos Santos V.A."/>
            <person name="Jensen O.N."/>
            <person name="Pelaez A.I."/>
            <person name="Sanchez J."/>
            <person name="Ferrer M."/>
        </authorList>
    </citation>
    <scope>NUCLEOTIDE SEQUENCE</scope>
</reference>
<sequence>MSLGPGAFTSIILVKVDPEDSAKVLLDLRRRFNEIYELSGSYDFSVRIIAQRLDEINKAADIIRSIEGVRETDTLIRLV</sequence>
<dbReference type="EMBL" id="AUZY01000369">
    <property type="protein sequence ID" value="EQD78882.1"/>
    <property type="molecule type" value="Genomic_DNA"/>
</dbReference>
<reference evidence="2" key="1">
    <citation type="submission" date="2013-08" db="EMBL/GenBank/DDBJ databases">
        <authorList>
            <person name="Mendez C."/>
            <person name="Richter M."/>
            <person name="Ferrer M."/>
            <person name="Sanchez J."/>
        </authorList>
    </citation>
    <scope>NUCLEOTIDE SEQUENCE</scope>
</reference>
<gene>
    <name evidence="2" type="ORF">B1B_00484</name>
</gene>
<dbReference type="InterPro" id="IPR019887">
    <property type="entry name" value="Tscrpt_reg_AsnC/Lrp_C"/>
</dbReference>
<accession>T1C9J4</accession>
<dbReference type="InterPro" id="IPR011008">
    <property type="entry name" value="Dimeric_a/b-barrel"/>
</dbReference>
<protein>
    <submittedName>
        <fullName evidence="2">Transcription regulator LrpA related protein</fullName>
    </submittedName>
</protein>
<proteinExistence type="predicted"/>